<keyword evidence="5" id="KW-1185">Reference proteome</keyword>
<dbReference type="PANTHER" id="PTHR24119:SF0">
    <property type="entry name" value="ACYL-COA-BINDING DOMAIN-CONTAINING PROTEIN 6"/>
    <property type="match status" value="1"/>
</dbReference>
<organism evidence="3">
    <name type="scientific">Capitella teleta</name>
    <name type="common">Polychaete worm</name>
    <dbReference type="NCBI Taxonomy" id="283909"/>
    <lineage>
        <taxon>Eukaryota</taxon>
        <taxon>Metazoa</taxon>
        <taxon>Spiralia</taxon>
        <taxon>Lophotrochozoa</taxon>
        <taxon>Annelida</taxon>
        <taxon>Polychaeta</taxon>
        <taxon>Sedentaria</taxon>
        <taxon>Scolecida</taxon>
        <taxon>Capitellidae</taxon>
        <taxon>Capitella</taxon>
    </lineage>
</organism>
<accession>R7UR76</accession>
<feature type="repeat" description="ANK" evidence="2">
    <location>
        <begin position="3"/>
        <end position="39"/>
    </location>
</feature>
<keyword evidence="2" id="KW-0040">ANK repeat</keyword>
<name>R7UR76_CAPTE</name>
<dbReference type="InterPro" id="IPR036770">
    <property type="entry name" value="Ankyrin_rpt-contain_sf"/>
</dbReference>
<dbReference type="EnsemblMetazoa" id="CapteT78697">
    <property type="protein sequence ID" value="CapteP78697"/>
    <property type="gene ID" value="CapteG78697"/>
</dbReference>
<feature type="non-terminal residue" evidence="3">
    <location>
        <position position="93"/>
    </location>
</feature>
<dbReference type="PANTHER" id="PTHR24119">
    <property type="entry name" value="ACYL-COA-BINDING DOMAIN-CONTAINING PROTEIN 6"/>
    <property type="match status" value="1"/>
</dbReference>
<sequence length="93" mass="10009">DNHGITPLHSALLNAPNTNIIEMVEVLVQKGADVNIRSSGGVAPLHTTHALKNPSIVKVLLEHGADPNAVDNGGNTPLHYAIWKRRKPIEDLL</sequence>
<dbReference type="PRINTS" id="PR01415">
    <property type="entry name" value="ANKYRIN"/>
</dbReference>
<dbReference type="Proteomes" id="UP000014760">
    <property type="component" value="Unassembled WGS sequence"/>
</dbReference>
<dbReference type="SUPFAM" id="SSF48403">
    <property type="entry name" value="Ankyrin repeat"/>
    <property type="match status" value="1"/>
</dbReference>
<dbReference type="STRING" id="283909.R7UR76"/>
<gene>
    <name evidence="3" type="ORF">CAPTEDRAFT_78697</name>
</gene>
<reference evidence="4" key="3">
    <citation type="submission" date="2015-06" db="UniProtKB">
        <authorList>
            <consortium name="EnsemblMetazoa"/>
        </authorList>
    </citation>
    <scope>IDENTIFICATION</scope>
</reference>
<keyword evidence="1" id="KW-0446">Lipid-binding</keyword>
<dbReference type="EMBL" id="KB298910">
    <property type="protein sequence ID" value="ELU08598.1"/>
    <property type="molecule type" value="Genomic_DNA"/>
</dbReference>
<dbReference type="Pfam" id="PF12796">
    <property type="entry name" value="Ank_2"/>
    <property type="match status" value="1"/>
</dbReference>
<evidence type="ECO:0000313" key="3">
    <source>
        <dbReference type="EMBL" id="ELU08598.1"/>
    </source>
</evidence>
<dbReference type="HOGENOM" id="CLU_000134_45_4_1"/>
<feature type="non-terminal residue" evidence="3">
    <location>
        <position position="1"/>
    </location>
</feature>
<dbReference type="InterPro" id="IPR002110">
    <property type="entry name" value="Ankyrin_rpt"/>
</dbReference>
<dbReference type="SMART" id="SM00248">
    <property type="entry name" value="ANK"/>
    <property type="match status" value="2"/>
</dbReference>
<dbReference type="EMBL" id="AMQN01006665">
    <property type="status" value="NOT_ANNOTATED_CDS"/>
    <property type="molecule type" value="Genomic_DNA"/>
</dbReference>
<dbReference type="PROSITE" id="PS50088">
    <property type="entry name" value="ANK_REPEAT"/>
    <property type="match status" value="2"/>
</dbReference>
<evidence type="ECO:0000256" key="1">
    <source>
        <dbReference type="ARBA" id="ARBA00023121"/>
    </source>
</evidence>
<dbReference type="Gene3D" id="1.25.40.20">
    <property type="entry name" value="Ankyrin repeat-containing domain"/>
    <property type="match status" value="1"/>
</dbReference>
<evidence type="ECO:0000313" key="4">
    <source>
        <dbReference type="EnsemblMetazoa" id="CapteP78697"/>
    </source>
</evidence>
<protein>
    <submittedName>
        <fullName evidence="3 4">Uncharacterized protein</fullName>
    </submittedName>
</protein>
<dbReference type="OMA" id="YIDSKDM"/>
<feature type="repeat" description="ANK" evidence="2">
    <location>
        <begin position="40"/>
        <end position="72"/>
    </location>
</feature>
<evidence type="ECO:0000256" key="2">
    <source>
        <dbReference type="PROSITE-ProRule" id="PRU00023"/>
    </source>
</evidence>
<evidence type="ECO:0000313" key="5">
    <source>
        <dbReference type="Proteomes" id="UP000014760"/>
    </source>
</evidence>
<reference evidence="3 5" key="2">
    <citation type="journal article" date="2013" name="Nature">
        <title>Insights into bilaterian evolution from three spiralian genomes.</title>
        <authorList>
            <person name="Simakov O."/>
            <person name="Marletaz F."/>
            <person name="Cho S.J."/>
            <person name="Edsinger-Gonzales E."/>
            <person name="Havlak P."/>
            <person name="Hellsten U."/>
            <person name="Kuo D.H."/>
            <person name="Larsson T."/>
            <person name="Lv J."/>
            <person name="Arendt D."/>
            <person name="Savage R."/>
            <person name="Osoegawa K."/>
            <person name="de Jong P."/>
            <person name="Grimwood J."/>
            <person name="Chapman J.A."/>
            <person name="Shapiro H."/>
            <person name="Aerts A."/>
            <person name="Otillar R.P."/>
            <person name="Terry A.Y."/>
            <person name="Boore J.L."/>
            <person name="Grigoriev I.V."/>
            <person name="Lindberg D.R."/>
            <person name="Seaver E.C."/>
            <person name="Weisblat D.A."/>
            <person name="Putnam N.H."/>
            <person name="Rokhsar D.S."/>
        </authorList>
    </citation>
    <scope>NUCLEOTIDE SEQUENCE</scope>
    <source>
        <strain evidence="3 5">I ESC-2004</strain>
    </source>
</reference>
<dbReference type="OrthoDB" id="19174at2759"/>
<dbReference type="GO" id="GO:0000062">
    <property type="term" value="F:fatty-acyl-CoA binding"/>
    <property type="evidence" value="ECO:0007669"/>
    <property type="project" value="TreeGrafter"/>
</dbReference>
<reference evidence="5" key="1">
    <citation type="submission" date="2012-12" db="EMBL/GenBank/DDBJ databases">
        <authorList>
            <person name="Hellsten U."/>
            <person name="Grimwood J."/>
            <person name="Chapman J.A."/>
            <person name="Shapiro H."/>
            <person name="Aerts A."/>
            <person name="Otillar R.P."/>
            <person name="Terry A.Y."/>
            <person name="Boore J.L."/>
            <person name="Simakov O."/>
            <person name="Marletaz F."/>
            <person name="Cho S.-J."/>
            <person name="Edsinger-Gonzales E."/>
            <person name="Havlak P."/>
            <person name="Kuo D.-H."/>
            <person name="Larsson T."/>
            <person name="Lv J."/>
            <person name="Arendt D."/>
            <person name="Savage R."/>
            <person name="Osoegawa K."/>
            <person name="de Jong P."/>
            <person name="Lindberg D.R."/>
            <person name="Seaver E.C."/>
            <person name="Weisblat D.A."/>
            <person name="Putnam N.H."/>
            <person name="Grigoriev I.V."/>
            <person name="Rokhsar D.S."/>
        </authorList>
    </citation>
    <scope>NUCLEOTIDE SEQUENCE</scope>
    <source>
        <strain evidence="5">I ESC-2004</strain>
    </source>
</reference>
<dbReference type="PROSITE" id="PS50297">
    <property type="entry name" value="ANK_REP_REGION"/>
    <property type="match status" value="2"/>
</dbReference>
<dbReference type="AlphaFoldDB" id="R7UR76"/>
<proteinExistence type="predicted"/>